<dbReference type="InterPro" id="IPR002641">
    <property type="entry name" value="PNPLA_dom"/>
</dbReference>
<feature type="domain" description="PNPLA" evidence="8">
    <location>
        <begin position="454"/>
        <end position="655"/>
    </location>
</feature>
<dbReference type="EMBL" id="PDXB01000157">
    <property type="protein sequence ID" value="RYN15460.1"/>
    <property type="molecule type" value="Genomic_DNA"/>
</dbReference>
<protein>
    <recommendedName>
        <fullName evidence="11">PNPLA domain-containing protein</fullName>
    </recommendedName>
</protein>
<accession>A0AB37VZQ3</accession>
<evidence type="ECO:0000256" key="3">
    <source>
        <dbReference type="ARBA" id="ARBA00022833"/>
    </source>
</evidence>
<keyword evidence="4 6" id="KW-0443">Lipid metabolism</keyword>
<keyword evidence="2 5" id="KW-0863">Zinc-finger</keyword>
<evidence type="ECO:0000256" key="4">
    <source>
        <dbReference type="ARBA" id="ARBA00023098"/>
    </source>
</evidence>
<feature type="short sequence motif" description="GXGXXG" evidence="6">
    <location>
        <begin position="458"/>
        <end position="463"/>
    </location>
</feature>
<dbReference type="CDD" id="cd07199">
    <property type="entry name" value="Pat17_PNPLA8_PNPLA9_like"/>
    <property type="match status" value="1"/>
</dbReference>
<dbReference type="GO" id="GO:0019369">
    <property type="term" value="P:arachidonate metabolic process"/>
    <property type="evidence" value="ECO:0007669"/>
    <property type="project" value="TreeGrafter"/>
</dbReference>
<name>A0AB37VZQ3_9PLEO</name>
<proteinExistence type="predicted"/>
<dbReference type="PROSITE" id="PS00518">
    <property type="entry name" value="ZF_RING_1"/>
    <property type="match status" value="1"/>
</dbReference>
<evidence type="ECO:0000256" key="1">
    <source>
        <dbReference type="ARBA" id="ARBA00022723"/>
    </source>
</evidence>
<feature type="active site" description="Nucleophile" evidence="6">
    <location>
        <position position="494"/>
    </location>
</feature>
<dbReference type="GO" id="GO:0016020">
    <property type="term" value="C:membrane"/>
    <property type="evidence" value="ECO:0007669"/>
    <property type="project" value="TreeGrafter"/>
</dbReference>
<feature type="active site" description="Proton acceptor" evidence="6">
    <location>
        <position position="641"/>
    </location>
</feature>
<dbReference type="Pfam" id="PF01734">
    <property type="entry name" value="Patatin"/>
    <property type="match status" value="1"/>
</dbReference>
<evidence type="ECO:0000313" key="9">
    <source>
        <dbReference type="EMBL" id="RYN15460.1"/>
    </source>
</evidence>
<dbReference type="GO" id="GO:0008270">
    <property type="term" value="F:zinc ion binding"/>
    <property type="evidence" value="ECO:0007669"/>
    <property type="project" value="UniProtKB-KW"/>
</dbReference>
<keyword evidence="6" id="KW-0378">Hydrolase</keyword>
<evidence type="ECO:0000259" key="8">
    <source>
        <dbReference type="PROSITE" id="PS51635"/>
    </source>
</evidence>
<evidence type="ECO:0000259" key="7">
    <source>
        <dbReference type="PROSITE" id="PS50089"/>
    </source>
</evidence>
<dbReference type="AlphaFoldDB" id="A0AB37VZQ3"/>
<dbReference type="SUPFAM" id="SSF52151">
    <property type="entry name" value="FabD/lysophospholipase-like"/>
    <property type="match status" value="1"/>
</dbReference>
<dbReference type="PROSITE" id="PS50089">
    <property type="entry name" value="ZF_RING_2"/>
    <property type="match status" value="1"/>
</dbReference>
<keyword evidence="6" id="KW-0442">Lipid degradation</keyword>
<feature type="short sequence motif" description="DGA/G" evidence="6">
    <location>
        <begin position="641"/>
        <end position="643"/>
    </location>
</feature>
<dbReference type="GO" id="GO:0047499">
    <property type="term" value="F:calcium-independent phospholipase A2 activity"/>
    <property type="evidence" value="ECO:0007669"/>
    <property type="project" value="TreeGrafter"/>
</dbReference>
<dbReference type="Proteomes" id="UP000292340">
    <property type="component" value="Unassembled WGS sequence"/>
</dbReference>
<organism evidence="9 10">
    <name type="scientific">Alternaria tenuissima</name>
    <dbReference type="NCBI Taxonomy" id="119927"/>
    <lineage>
        <taxon>Eukaryota</taxon>
        <taxon>Fungi</taxon>
        <taxon>Dikarya</taxon>
        <taxon>Ascomycota</taxon>
        <taxon>Pezizomycotina</taxon>
        <taxon>Dothideomycetes</taxon>
        <taxon>Pleosporomycetidae</taxon>
        <taxon>Pleosporales</taxon>
        <taxon>Pleosporineae</taxon>
        <taxon>Pleosporaceae</taxon>
        <taxon>Alternaria</taxon>
        <taxon>Alternaria sect. Alternaria</taxon>
        <taxon>Alternaria alternata complex</taxon>
    </lineage>
</organism>
<comment type="caution">
    <text evidence="9">The sequence shown here is derived from an EMBL/GenBank/DDBJ whole genome shotgun (WGS) entry which is preliminary data.</text>
</comment>
<evidence type="ECO:0000256" key="6">
    <source>
        <dbReference type="PROSITE-ProRule" id="PRU01161"/>
    </source>
</evidence>
<feature type="short sequence motif" description="GXSXG" evidence="6">
    <location>
        <begin position="492"/>
        <end position="496"/>
    </location>
</feature>
<dbReference type="PROSITE" id="PS51635">
    <property type="entry name" value="PNPLA"/>
    <property type="match status" value="1"/>
</dbReference>
<evidence type="ECO:0000313" key="10">
    <source>
        <dbReference type="Proteomes" id="UP000292340"/>
    </source>
</evidence>
<keyword evidence="1" id="KW-0479">Metal-binding</keyword>
<sequence length="933" mass="103998">MPPQNSSDWLHGFQTGTDWFLACGNGLEQATASFCDPHAQSPSTVLLVGTHEGEAARQALLPGHSHSRSRGIAQLQADGSTLDDEHPLLVASLDMDNVCTKQKPPPKHNARSRYKVAWLSEHSPTAEADSFVETVVGKLLLPFVDVVCLFLDDFSTREAGIRFLQRCGRHSRLSLGWRPQVILASSSTYRHKGSLGLPMFGSIQRVVLPADGRKTLSSSRFRALKNTILTSVKTVRKRRSASKTLYSAYHLNAFFESALRHVATCASSPFSFILATRECNPIQDRLWLYLRDFLRLYAANHTSQEATLEYMASALMLDSLPPGMHRKAFSSLPSEQGLSPAALCAQLKAIFSRFCAELDKETLTAVGLHKRNLQTIPIDWNTIHSSQLCLYCLFRKPEHSLRCGHALCESCICKFGAKRQQMEHSYSVSQCLLCQSKSELVVRLKPPTAGSRLLVLDGGGIRGIFTLQILRALDEHRKLPYPIYDEFDLTLGTSTGECRSFCYIEKHTDHSSPDAGGLIALMFLLRRNLDECIAVFKQLAQRVFRPRQPFGSNPLAKVYGFLSSLLTDSLYGAAEMEACVKEAFGSDTTLFGFTESGARYKHHRASHIEDETLICDAARATSAAPSYFPAKFIRGLGFLQDGGAGKHNNPIDPAEWESRAIWGTAPDLAVSIGTGFARDPESPQIVSRRLGFRDRFFPRLFRLFNAVLNAQSGWDDHVNRVPRAERHKYFRINIALRQEPPLDDVGKMPELEDLAADFLRGHDFSSLTRALFAASFFFELRRKPVARRNPVVCSGSIRSRSPDTRALVERILQEYPAASFTTEDGTSLGHVGGPSLCAACGRYRKDVDLKVHHLDQRTSIYLQFNRLSQHRISGFPQSMTQLAKLQLLDADFGRPDHQATDVAGVSSCQCNASRKRKRVVPLKTKPSKRVRLD</sequence>
<dbReference type="InterPro" id="IPR001841">
    <property type="entry name" value="Znf_RING"/>
</dbReference>
<reference evidence="9" key="2">
    <citation type="journal article" date="2019" name="bioRxiv">
        <title>Genomics, evolutionary history and diagnostics of the Alternaria alternata species group including apple and Asian pear pathotypes.</title>
        <authorList>
            <person name="Armitage A.D."/>
            <person name="Cockerton H.M."/>
            <person name="Sreenivasaprasad S."/>
            <person name="Woodhall J.W."/>
            <person name="Lane C.R."/>
            <person name="Harrison R.J."/>
            <person name="Clarkson J.P."/>
        </authorList>
    </citation>
    <scope>NUCLEOTIDE SEQUENCE</scope>
    <source>
        <strain evidence="9">FERA 1164</strain>
    </source>
</reference>
<evidence type="ECO:0000256" key="2">
    <source>
        <dbReference type="ARBA" id="ARBA00022771"/>
    </source>
</evidence>
<dbReference type="Gene3D" id="3.40.1090.10">
    <property type="entry name" value="Cytosolic phospholipase A2 catalytic domain"/>
    <property type="match status" value="1"/>
</dbReference>
<gene>
    <name evidence="9" type="ORF">AA0115_g13075</name>
</gene>
<evidence type="ECO:0008006" key="11">
    <source>
        <dbReference type="Google" id="ProtNLM"/>
    </source>
</evidence>
<dbReference type="PANTHER" id="PTHR24185">
    <property type="entry name" value="CALCIUM-INDEPENDENT PHOSPHOLIPASE A2-GAMMA"/>
    <property type="match status" value="1"/>
</dbReference>
<reference evidence="9" key="1">
    <citation type="submission" date="2017-10" db="EMBL/GenBank/DDBJ databases">
        <authorList>
            <person name="Armitage A.D."/>
            <person name="Barbara D.J."/>
            <person name="Woodhall J.W."/>
            <person name="Sreenivasaprasad S."/>
            <person name="Lane C.R."/>
            <person name="Clarkson J.P."/>
            <person name="Harrison R.J."/>
        </authorList>
    </citation>
    <scope>NUCLEOTIDE SEQUENCE</scope>
    <source>
        <strain evidence="9">FERA 1164</strain>
    </source>
</reference>
<dbReference type="GO" id="GO:0046486">
    <property type="term" value="P:glycerolipid metabolic process"/>
    <property type="evidence" value="ECO:0007669"/>
    <property type="project" value="UniProtKB-ARBA"/>
</dbReference>
<dbReference type="GO" id="GO:0016042">
    <property type="term" value="P:lipid catabolic process"/>
    <property type="evidence" value="ECO:0007669"/>
    <property type="project" value="UniProtKB-UniRule"/>
</dbReference>
<feature type="domain" description="RING-type" evidence="7">
    <location>
        <begin position="389"/>
        <end position="435"/>
    </location>
</feature>
<dbReference type="InterPro" id="IPR016035">
    <property type="entry name" value="Acyl_Trfase/lysoPLipase"/>
</dbReference>
<dbReference type="InterPro" id="IPR017907">
    <property type="entry name" value="Znf_RING_CS"/>
</dbReference>
<keyword evidence="3" id="KW-0862">Zinc</keyword>
<dbReference type="PANTHER" id="PTHR24185:SF8">
    <property type="entry name" value="PNPLA DOMAIN-CONTAINING PROTEIN"/>
    <property type="match status" value="1"/>
</dbReference>
<evidence type="ECO:0000256" key="5">
    <source>
        <dbReference type="PROSITE-ProRule" id="PRU00175"/>
    </source>
</evidence>